<comment type="caution">
    <text evidence="6">The sequence shown here is derived from an EMBL/GenBank/DDBJ whole genome shotgun (WGS) entry which is preliminary data.</text>
</comment>
<proteinExistence type="inferred from homology"/>
<evidence type="ECO:0000259" key="5">
    <source>
        <dbReference type="SMART" id="SM00822"/>
    </source>
</evidence>
<dbReference type="Pfam" id="PF00106">
    <property type="entry name" value="adh_short"/>
    <property type="match status" value="1"/>
</dbReference>
<dbReference type="InterPro" id="IPR057326">
    <property type="entry name" value="KR_dom"/>
</dbReference>
<dbReference type="Gene3D" id="3.40.50.720">
    <property type="entry name" value="NAD(P)-binding Rossmann-like Domain"/>
    <property type="match status" value="1"/>
</dbReference>
<dbReference type="InterPro" id="IPR020904">
    <property type="entry name" value="Sc_DH/Rdtase_CS"/>
</dbReference>
<dbReference type="PRINTS" id="PR00081">
    <property type="entry name" value="GDHRDH"/>
</dbReference>
<dbReference type="RefSeq" id="WP_145748733.1">
    <property type="nucleotide sequence ID" value="NZ_VITN01000002.1"/>
</dbReference>
<dbReference type="CDD" id="cd05233">
    <property type="entry name" value="SDR_c"/>
    <property type="match status" value="1"/>
</dbReference>
<dbReference type="PROSITE" id="PS00061">
    <property type="entry name" value="ADH_SHORT"/>
    <property type="match status" value="1"/>
</dbReference>
<protein>
    <recommendedName>
        <fullName evidence="5">Ketoreductase domain-containing protein</fullName>
    </recommendedName>
</protein>
<accession>A0A560FPI4</accession>
<gene>
    <name evidence="6" type="ORF">FBZ89_102292</name>
</gene>
<evidence type="ECO:0000256" key="1">
    <source>
        <dbReference type="ARBA" id="ARBA00004240"/>
    </source>
</evidence>
<keyword evidence="3" id="KW-0560">Oxidoreductase</keyword>
<evidence type="ECO:0000256" key="3">
    <source>
        <dbReference type="ARBA" id="ARBA00023002"/>
    </source>
</evidence>
<evidence type="ECO:0000256" key="2">
    <source>
        <dbReference type="ARBA" id="ARBA00006484"/>
    </source>
</evidence>
<sequence>MSTTPISKGPAPKGTAVVTGASSGIGAIYADRLARRGYDLILVARNVARLQDRAQRLATETGRKVEVLAADLTKASDLRAVEARLREDASITALVNNAGVGAAAPLLDADVDAMEAMIQLNVTALTRLTYAAVPGLVKRGGGLVINIASIVGIAPELLNGTYGGTKAYVVAFTQSLHHELAGKGLRAQAVLPGATRTEFWDVAGVPVEQLPQEIVMSAEEMVDAALVGLDQGELITIPALPDLADWQAYEDARQKLKPNLSRSEAAARLKPAA</sequence>
<dbReference type="OrthoDB" id="9810734at2"/>
<dbReference type="GO" id="GO:0016491">
    <property type="term" value="F:oxidoreductase activity"/>
    <property type="evidence" value="ECO:0007669"/>
    <property type="project" value="UniProtKB-KW"/>
</dbReference>
<organism evidence="6 7">
    <name type="scientific">Nitrospirillum amazonense</name>
    <dbReference type="NCBI Taxonomy" id="28077"/>
    <lineage>
        <taxon>Bacteria</taxon>
        <taxon>Pseudomonadati</taxon>
        <taxon>Pseudomonadota</taxon>
        <taxon>Alphaproteobacteria</taxon>
        <taxon>Rhodospirillales</taxon>
        <taxon>Azospirillaceae</taxon>
        <taxon>Nitrospirillum</taxon>
    </lineage>
</organism>
<dbReference type="Proteomes" id="UP000319859">
    <property type="component" value="Unassembled WGS sequence"/>
</dbReference>
<comment type="subcellular location">
    <subcellularLocation>
        <location evidence="1">Endoplasmic reticulum</location>
    </subcellularLocation>
</comment>
<name>A0A560FPI4_9PROT</name>
<evidence type="ECO:0000256" key="4">
    <source>
        <dbReference type="RuleBase" id="RU000363"/>
    </source>
</evidence>
<dbReference type="InterPro" id="IPR051019">
    <property type="entry name" value="VLCFA-Steroid_DH"/>
</dbReference>
<evidence type="ECO:0000313" key="7">
    <source>
        <dbReference type="Proteomes" id="UP000319859"/>
    </source>
</evidence>
<dbReference type="AlphaFoldDB" id="A0A560FPI4"/>
<reference evidence="6 7" key="1">
    <citation type="submission" date="2019-06" db="EMBL/GenBank/DDBJ databases">
        <title>Genomic Encyclopedia of Type Strains, Phase IV (KMG-V): Genome sequencing to study the core and pangenomes of soil and plant-associated prokaryotes.</title>
        <authorList>
            <person name="Whitman W."/>
        </authorList>
    </citation>
    <scope>NUCLEOTIDE SEQUENCE [LARGE SCALE GENOMIC DNA]</scope>
    <source>
        <strain evidence="6 7">BR 11880</strain>
    </source>
</reference>
<dbReference type="PRINTS" id="PR00080">
    <property type="entry name" value="SDRFAMILY"/>
</dbReference>
<dbReference type="SUPFAM" id="SSF51735">
    <property type="entry name" value="NAD(P)-binding Rossmann-fold domains"/>
    <property type="match status" value="1"/>
</dbReference>
<comment type="similarity">
    <text evidence="2 4">Belongs to the short-chain dehydrogenases/reductases (SDR) family.</text>
</comment>
<dbReference type="InterPro" id="IPR036291">
    <property type="entry name" value="NAD(P)-bd_dom_sf"/>
</dbReference>
<dbReference type="PANTHER" id="PTHR43899">
    <property type="entry name" value="RH59310P"/>
    <property type="match status" value="1"/>
</dbReference>
<evidence type="ECO:0000313" key="6">
    <source>
        <dbReference type="EMBL" id="TWB23536.1"/>
    </source>
</evidence>
<dbReference type="PANTHER" id="PTHR43899:SF13">
    <property type="entry name" value="RH59310P"/>
    <property type="match status" value="1"/>
</dbReference>
<dbReference type="EMBL" id="VITN01000002">
    <property type="protein sequence ID" value="TWB23536.1"/>
    <property type="molecule type" value="Genomic_DNA"/>
</dbReference>
<dbReference type="SMART" id="SM00822">
    <property type="entry name" value="PKS_KR"/>
    <property type="match status" value="1"/>
</dbReference>
<feature type="domain" description="Ketoreductase" evidence="5">
    <location>
        <begin position="14"/>
        <end position="197"/>
    </location>
</feature>
<dbReference type="InterPro" id="IPR002347">
    <property type="entry name" value="SDR_fam"/>
</dbReference>
<dbReference type="PIRSF" id="PIRSF000126">
    <property type="entry name" value="11-beta-HSD1"/>
    <property type="match status" value="1"/>
</dbReference>